<organism evidence="2 3">
    <name type="scientific">Meiothermus hypogaeus NBRC 106114</name>
    <dbReference type="NCBI Taxonomy" id="1227553"/>
    <lineage>
        <taxon>Bacteria</taxon>
        <taxon>Thermotogati</taxon>
        <taxon>Deinococcota</taxon>
        <taxon>Deinococci</taxon>
        <taxon>Thermales</taxon>
        <taxon>Thermaceae</taxon>
        <taxon>Meiothermus</taxon>
    </lineage>
</organism>
<dbReference type="RefSeq" id="WP_119339485.1">
    <property type="nucleotide sequence ID" value="NZ_BJXL01000027.1"/>
</dbReference>
<dbReference type="OrthoDB" id="32975at2"/>
<feature type="domain" description="DJ-1/PfpI" evidence="1">
    <location>
        <begin position="3"/>
        <end position="148"/>
    </location>
</feature>
<dbReference type="Proteomes" id="UP000321197">
    <property type="component" value="Unassembled WGS sequence"/>
</dbReference>
<dbReference type="EMBL" id="BJXL01000027">
    <property type="protein sequence ID" value="GEM82973.1"/>
    <property type="molecule type" value="Genomic_DNA"/>
</dbReference>
<dbReference type="InterPro" id="IPR029062">
    <property type="entry name" value="Class_I_gatase-like"/>
</dbReference>
<dbReference type="SUPFAM" id="SSF52317">
    <property type="entry name" value="Class I glutamine amidotransferase-like"/>
    <property type="match status" value="1"/>
</dbReference>
<proteinExistence type="predicted"/>
<evidence type="ECO:0000313" key="3">
    <source>
        <dbReference type="Proteomes" id="UP000321197"/>
    </source>
</evidence>
<evidence type="ECO:0000259" key="1">
    <source>
        <dbReference type="Pfam" id="PF01965"/>
    </source>
</evidence>
<accession>A0A511R024</accession>
<sequence length="173" mass="18731">MRMGVLLTPGFLEAEAALVLEVARLLGWERFTLARGRTALEGSAGAVWTPRYTFAARPELNVLVIPGGSQMSKLGRDAEHQDWLSEVWDGLRAVFAGANGVLFLWEAGQVSGQVAAHPIAEEALARTALERSREPYRWQGKVCTTRGYLALAGALLDWAGFAEEARAHLGLGS</sequence>
<evidence type="ECO:0000313" key="2">
    <source>
        <dbReference type="EMBL" id="GEM82973.1"/>
    </source>
</evidence>
<dbReference type="InterPro" id="IPR002818">
    <property type="entry name" value="DJ-1/PfpI"/>
</dbReference>
<gene>
    <name evidence="2" type="ORF">MHY01S_11390</name>
</gene>
<dbReference type="AlphaFoldDB" id="A0A511R024"/>
<reference evidence="2 3" key="1">
    <citation type="submission" date="2019-07" db="EMBL/GenBank/DDBJ databases">
        <title>Whole genome shotgun sequence of Meiothermus hypogaeus NBRC 106114.</title>
        <authorList>
            <person name="Hosoyama A."/>
            <person name="Uohara A."/>
            <person name="Ohji S."/>
            <person name="Ichikawa N."/>
        </authorList>
    </citation>
    <scope>NUCLEOTIDE SEQUENCE [LARGE SCALE GENOMIC DNA]</scope>
    <source>
        <strain evidence="2 3">NBRC 106114</strain>
    </source>
</reference>
<dbReference type="Pfam" id="PF01965">
    <property type="entry name" value="DJ-1_PfpI"/>
    <property type="match status" value="1"/>
</dbReference>
<name>A0A511R024_9DEIN</name>
<dbReference type="Gene3D" id="3.40.50.880">
    <property type="match status" value="1"/>
</dbReference>
<protein>
    <recommendedName>
        <fullName evidence="1">DJ-1/PfpI domain-containing protein</fullName>
    </recommendedName>
</protein>
<comment type="caution">
    <text evidence="2">The sequence shown here is derived from an EMBL/GenBank/DDBJ whole genome shotgun (WGS) entry which is preliminary data.</text>
</comment>